<dbReference type="EMBL" id="JBEZUR010000044">
    <property type="protein sequence ID" value="MEU3556965.1"/>
    <property type="molecule type" value="Genomic_DNA"/>
</dbReference>
<evidence type="ECO:0000313" key="3">
    <source>
        <dbReference type="Proteomes" id="UP001550850"/>
    </source>
</evidence>
<comment type="caution">
    <text evidence="2">The sequence shown here is derived from an EMBL/GenBank/DDBJ whole genome shotgun (WGS) entry which is preliminary data.</text>
</comment>
<proteinExistence type="predicted"/>
<protein>
    <submittedName>
        <fullName evidence="2">FAD/NAD(P)-binding protein</fullName>
    </submittedName>
</protein>
<gene>
    <name evidence="2" type="ORF">AB0E65_22515</name>
</gene>
<dbReference type="RefSeq" id="WP_108952558.1">
    <property type="nucleotide sequence ID" value="NZ_BEVZ01000002.1"/>
</dbReference>
<dbReference type="InterPro" id="IPR038732">
    <property type="entry name" value="HpyO/CreE_NAD-binding"/>
</dbReference>
<accession>A0ABV2YMK6</accession>
<name>A0ABV2YMK6_9ACTN</name>
<dbReference type="PANTHER" id="PTHR40254:SF1">
    <property type="entry name" value="BLR0577 PROTEIN"/>
    <property type="match status" value="1"/>
</dbReference>
<dbReference type="InterPro" id="IPR052189">
    <property type="entry name" value="L-asp_N-monooxygenase_NS-form"/>
</dbReference>
<dbReference type="Proteomes" id="UP001550850">
    <property type="component" value="Unassembled WGS sequence"/>
</dbReference>
<evidence type="ECO:0000259" key="1">
    <source>
        <dbReference type="Pfam" id="PF13454"/>
    </source>
</evidence>
<dbReference type="Pfam" id="PF13454">
    <property type="entry name" value="NAD_binding_9"/>
    <property type="match status" value="1"/>
</dbReference>
<organism evidence="2 3">
    <name type="scientific">Streptomyces fragilis</name>
    <dbReference type="NCBI Taxonomy" id="67301"/>
    <lineage>
        <taxon>Bacteria</taxon>
        <taxon>Bacillati</taxon>
        <taxon>Actinomycetota</taxon>
        <taxon>Actinomycetes</taxon>
        <taxon>Kitasatosporales</taxon>
        <taxon>Streptomycetaceae</taxon>
        <taxon>Streptomyces</taxon>
    </lineage>
</organism>
<dbReference type="PANTHER" id="PTHR40254">
    <property type="entry name" value="BLR0577 PROTEIN"/>
    <property type="match status" value="1"/>
</dbReference>
<reference evidence="2 3" key="1">
    <citation type="submission" date="2024-06" db="EMBL/GenBank/DDBJ databases">
        <title>The Natural Products Discovery Center: Release of the First 8490 Sequenced Strains for Exploring Actinobacteria Biosynthetic Diversity.</title>
        <authorList>
            <person name="Kalkreuter E."/>
            <person name="Kautsar S.A."/>
            <person name="Yang D."/>
            <person name="Bader C.D."/>
            <person name="Teijaro C.N."/>
            <person name="Fluegel L."/>
            <person name="Davis C.M."/>
            <person name="Simpson J.R."/>
            <person name="Lauterbach L."/>
            <person name="Steele A.D."/>
            <person name="Gui C."/>
            <person name="Meng S."/>
            <person name="Li G."/>
            <person name="Viehrig K."/>
            <person name="Ye F."/>
            <person name="Su P."/>
            <person name="Kiefer A.F."/>
            <person name="Nichols A."/>
            <person name="Cepeda A.J."/>
            <person name="Yan W."/>
            <person name="Fan B."/>
            <person name="Jiang Y."/>
            <person name="Adhikari A."/>
            <person name="Zheng C.-J."/>
            <person name="Schuster L."/>
            <person name="Cowan T.M."/>
            <person name="Smanski M.J."/>
            <person name="Chevrette M.G."/>
            <person name="De Carvalho L.P.S."/>
            <person name="Shen B."/>
        </authorList>
    </citation>
    <scope>NUCLEOTIDE SEQUENCE [LARGE SCALE GENOMIC DNA]</scope>
    <source>
        <strain evidence="2 3">NPDC038104</strain>
    </source>
</reference>
<keyword evidence="3" id="KW-1185">Reference proteome</keyword>
<feature type="domain" description="FAD-dependent urate hydroxylase HpyO/Asp monooxygenase CreE-like FAD/NAD(P)-binding" evidence="1">
    <location>
        <begin position="11"/>
        <end position="197"/>
    </location>
</feature>
<evidence type="ECO:0000313" key="2">
    <source>
        <dbReference type="EMBL" id="MEU3556965.1"/>
    </source>
</evidence>
<sequence>MSAGTHPAVLAVVGAGPRATGLLERIAANLPELWPDTAELHVHLVDPHPPGPGRIWRQDQSPLLRMNSMAEDVTMFTDESSTVEGPVRPGPSLAEWAAQFSGRAPRQEPYAEPADPGTLAELRRLTGSDFPTRRAQSAYLDWVFRRVLTELPPRVTVEWHATTATSVTGPPDGPQQVHLAGRARPITADLVVLAQGHLDSAPPAEHDAHAAFARRHGLFHLPPAYTADADLSALRPGQHVLVRGFGLAFVDLMSLLTEGRGGAFAEEPGGGLVYRPSGREPVLHVGSRRGVPYHSKTHYPLQGPRPPLPRYFGPAQVAELSAARPLDIRRDVLPLMAKEIGFGHYHELFLAHPERTALSWPEFEAAYDALGWYSDGMAELVAAAVPDPADRLDLERLDRPLDGLSFRGPEAFQEYLRGYVSDDVGRRADPAHSADLGAFLGLLSVYGNLARLAGTGALTARSVARDLDGWWQGFFSFLASGPPGFRLRQLLALSRAGVVRFTGADLRVGTDEETGTFTGTSPTVPGHTVHATALVEARLPRSSVLRTSDPLLRDLHRRGAVAEEVLADPTDTHRSGLLAVTHPDGGLVDPRLGSRPHPRRVALGAPTNQRAVAAFARPFTDAPGFQQNDATARSLLRSLASGLARGSAVPDAPAARA</sequence>